<keyword evidence="1" id="KW-0472">Membrane</keyword>
<dbReference type="InterPro" id="IPR011836">
    <property type="entry name" value="YhdP"/>
</dbReference>
<reference evidence="3" key="1">
    <citation type="submission" date="2016-10" db="EMBL/GenBank/DDBJ databases">
        <authorList>
            <person name="de Groot N.N."/>
        </authorList>
    </citation>
    <scope>NUCLEOTIDE SEQUENCE</scope>
</reference>
<dbReference type="EMBL" id="FPHR01000016">
    <property type="protein sequence ID" value="SFV77049.1"/>
    <property type="molecule type" value="Genomic_DNA"/>
</dbReference>
<keyword evidence="1" id="KW-1133">Transmembrane helix</keyword>
<dbReference type="PANTHER" id="PTHR38690">
    <property type="entry name" value="PROTEASE-RELATED"/>
    <property type="match status" value="1"/>
</dbReference>
<dbReference type="PANTHER" id="PTHR38690:SF1">
    <property type="entry name" value="PROTEASE"/>
    <property type="match status" value="1"/>
</dbReference>
<accession>A0A1W1D8W2</accession>
<gene>
    <name evidence="3" type="ORF">MNB_SUP05-4-1017</name>
</gene>
<protein>
    <submittedName>
        <fullName evidence="3">FIG006388: Possible exported protein</fullName>
    </submittedName>
</protein>
<dbReference type="Pfam" id="PF13116">
    <property type="entry name" value="YhdP"/>
    <property type="match status" value="2"/>
</dbReference>
<sequence length="827" mass="90990">MNKKTLSKGIKVLKISTWLSVIFSLLIVLVVGFFVAFPSLIKAPIEAQLSGASGLDVKLSKISFELEADGISLKIHDLKLGSKDQNQPIAQIQGLHWHVNVMNLFDDIYHPSQVFIDVLTLHDNSISDAAFSVADAKQLVSLETLKIAHFFESLSIQKTHIKGADELVISPLDITRFGSQLLLTVSSQPIGDQNLDIAMTLSSEQLEHDGFLTLPMTFSNDDFSLLSNLKLYHQEDGEYAEFSGYIEQIKAVNIDKYLTASIVGDSTSNWMKRGFKSGVLKDSNLHIIKNLSEDSPAEISFNAHLTETELLFNSDWKNLKDLDADISTDGKQITVLVNNTKLYGFPLANMALEIVDMSQPNLDVHLLGKIDTTSQALMQFLAQAPTGNTVHDVVKQFSLEGQLTGELDLLIPLDGRTATLDVDLAIDDNRLVTLGGAVVIEGYKSTIAFHDNQISTNGTGAIRDIPFEIRVNPKNRGDDKEASFAVELLKIDNDFELYLTRRLDQTWRARIESEVLKTNIEIALTDELPSIRVVGLQVASSGSLKGDWNIQPDDLPSMFLSVHGIFVDEKEIPDFSAKLESDNNVLKISNLRFEGIGVGDKDLLFNGAWVAGKTGIIAQAKGKKLSEFLKKLKVTEKVSGGEFDFDVRLFCNCTPWNMSLSELSGIAQLNVKEGVFTDKDPNIGRVLSLLNIRSIAKRFKLDMADLTDKGFAYDSINAKITLLNSQAKIDNFQLEASSSSINLVGQSNIVDESYDIEAKVTPAIGDAVPAATYLAGGGLVGLGVWLIDEKLFDGKLIDKIVDKVVEFKYKITGSWDEPTIKNISSIL</sequence>
<dbReference type="InterPro" id="IPR025263">
    <property type="entry name" value="YhdP_central"/>
</dbReference>
<feature type="domain" description="YhdP central" evidence="2">
    <location>
        <begin position="218"/>
        <end position="473"/>
    </location>
</feature>
<keyword evidence="1" id="KW-0812">Transmembrane</keyword>
<feature type="domain" description="YhdP central" evidence="2">
    <location>
        <begin position="493"/>
        <end position="820"/>
    </location>
</feature>
<evidence type="ECO:0000256" key="1">
    <source>
        <dbReference type="SAM" id="Phobius"/>
    </source>
</evidence>
<name>A0A1W1D8W2_9ZZZZ</name>
<organism evidence="3">
    <name type="scientific">hydrothermal vent metagenome</name>
    <dbReference type="NCBI Taxonomy" id="652676"/>
    <lineage>
        <taxon>unclassified sequences</taxon>
        <taxon>metagenomes</taxon>
        <taxon>ecological metagenomes</taxon>
    </lineage>
</organism>
<evidence type="ECO:0000259" key="2">
    <source>
        <dbReference type="Pfam" id="PF13116"/>
    </source>
</evidence>
<evidence type="ECO:0000313" key="3">
    <source>
        <dbReference type="EMBL" id="SFV77049.1"/>
    </source>
</evidence>
<dbReference type="AlphaFoldDB" id="A0A1W1D8W2"/>
<feature type="transmembrane region" description="Helical" evidence="1">
    <location>
        <begin position="12"/>
        <end position="37"/>
    </location>
</feature>
<proteinExistence type="predicted"/>